<evidence type="ECO:0000313" key="1">
    <source>
        <dbReference type="EMBL" id="UZW76275.1"/>
    </source>
</evidence>
<dbReference type="SMART" id="SM00938">
    <property type="entry name" value="P-II"/>
    <property type="match status" value="1"/>
</dbReference>
<proteinExistence type="predicted"/>
<evidence type="ECO:0008006" key="3">
    <source>
        <dbReference type="Google" id="ProtNLM"/>
    </source>
</evidence>
<dbReference type="InterPro" id="IPR002187">
    <property type="entry name" value="N-reg_PII"/>
</dbReference>
<organism evidence="1 2">
    <name type="scientific">Alkalimarinus sediminis</name>
    <dbReference type="NCBI Taxonomy" id="1632866"/>
    <lineage>
        <taxon>Bacteria</taxon>
        <taxon>Pseudomonadati</taxon>
        <taxon>Pseudomonadota</taxon>
        <taxon>Gammaproteobacteria</taxon>
        <taxon>Alteromonadales</taxon>
        <taxon>Alteromonadaceae</taxon>
        <taxon>Alkalimarinus</taxon>
    </lineage>
</organism>
<dbReference type="Proteomes" id="UP001164472">
    <property type="component" value="Chromosome"/>
</dbReference>
<dbReference type="InterPro" id="IPR011322">
    <property type="entry name" value="N-reg_PII-like_a/b"/>
</dbReference>
<dbReference type="GO" id="GO:0006808">
    <property type="term" value="P:regulation of nitrogen utilization"/>
    <property type="evidence" value="ECO:0007669"/>
    <property type="project" value="InterPro"/>
</dbReference>
<dbReference type="KEGG" id="asem:NNL22_06745"/>
<evidence type="ECO:0000313" key="2">
    <source>
        <dbReference type="Proteomes" id="UP001164472"/>
    </source>
</evidence>
<name>A0A9E8HKE9_9ALTE</name>
<accession>A0A9E8HKE9</accession>
<dbReference type="GO" id="GO:0030234">
    <property type="term" value="F:enzyme regulator activity"/>
    <property type="evidence" value="ECO:0007669"/>
    <property type="project" value="InterPro"/>
</dbReference>
<dbReference type="Gene3D" id="3.30.70.120">
    <property type="match status" value="1"/>
</dbReference>
<dbReference type="RefSeq" id="WP_251812089.1">
    <property type="nucleotide sequence ID" value="NZ_CP101527.1"/>
</dbReference>
<dbReference type="AlphaFoldDB" id="A0A9E8HKE9"/>
<reference evidence="1" key="1">
    <citation type="submission" date="2022-07" db="EMBL/GenBank/DDBJ databases">
        <title>Alkalimarinus sp. nov., isolated from gut of a Alitta virens.</title>
        <authorList>
            <person name="Yang A.I."/>
            <person name="Shin N.-R."/>
        </authorList>
    </citation>
    <scope>NUCLEOTIDE SEQUENCE</scope>
    <source>
        <strain evidence="1">FA028</strain>
    </source>
</reference>
<dbReference type="InterPro" id="IPR015867">
    <property type="entry name" value="N-reg_PII/ATP_PRibTrfase_C"/>
</dbReference>
<dbReference type="EMBL" id="CP101527">
    <property type="protein sequence ID" value="UZW76275.1"/>
    <property type="molecule type" value="Genomic_DNA"/>
</dbReference>
<protein>
    <recommendedName>
        <fullName evidence="3">Nitrogen regulatory protein P-II</fullName>
    </recommendedName>
</protein>
<sequence length="100" mass="11438">MGYLRVMVLIPIDKETVLEEALKKVEMSCMHFLKVRGYGCNPNFYARDWSIEIAKFELIIKEDHLDIVKEAIKSVCQTGAEDDGMIAITDLVEMKSIKDL</sequence>
<dbReference type="SUPFAM" id="SSF54913">
    <property type="entry name" value="GlnB-like"/>
    <property type="match status" value="1"/>
</dbReference>
<dbReference type="Pfam" id="PF00543">
    <property type="entry name" value="P-II"/>
    <property type="match status" value="1"/>
</dbReference>
<keyword evidence="2" id="KW-1185">Reference proteome</keyword>
<gene>
    <name evidence="1" type="ORF">NNL22_06745</name>
</gene>